<gene>
    <name evidence="2" type="ordered locus">sce2382</name>
</gene>
<name>A9G1S4_SORC5</name>
<proteinExistence type="predicted"/>
<keyword evidence="3" id="KW-1185">Reference proteome</keyword>
<organism evidence="2 3">
    <name type="scientific">Sorangium cellulosum (strain So ce56)</name>
    <name type="common">Polyangium cellulosum (strain So ce56)</name>
    <dbReference type="NCBI Taxonomy" id="448385"/>
    <lineage>
        <taxon>Bacteria</taxon>
        <taxon>Pseudomonadati</taxon>
        <taxon>Myxococcota</taxon>
        <taxon>Polyangia</taxon>
        <taxon>Polyangiales</taxon>
        <taxon>Polyangiaceae</taxon>
        <taxon>Sorangium</taxon>
    </lineage>
</organism>
<dbReference type="BioCyc" id="SCEL448385:SCE_RS12210-MONOMER"/>
<dbReference type="EMBL" id="AM746676">
    <property type="protein sequence ID" value="CAN92541.1"/>
    <property type="molecule type" value="Genomic_DNA"/>
</dbReference>
<accession>A9G1S4</accession>
<protein>
    <submittedName>
        <fullName evidence="2">Secreted protein</fullName>
    </submittedName>
</protein>
<evidence type="ECO:0000313" key="2">
    <source>
        <dbReference type="EMBL" id="CAN92541.1"/>
    </source>
</evidence>
<dbReference type="AlphaFoldDB" id="A9G1S4"/>
<keyword evidence="1" id="KW-0732">Signal</keyword>
<dbReference type="HOGENOM" id="CLU_070070_0_0_7"/>
<feature type="chain" id="PRO_5002737915" evidence="1">
    <location>
        <begin position="24"/>
        <end position="326"/>
    </location>
</feature>
<evidence type="ECO:0000256" key="1">
    <source>
        <dbReference type="SAM" id="SignalP"/>
    </source>
</evidence>
<dbReference type="Proteomes" id="UP000002139">
    <property type="component" value="Chromosome"/>
</dbReference>
<dbReference type="STRING" id="448385.sce2382"/>
<dbReference type="Gene3D" id="2.120.10.30">
    <property type="entry name" value="TolB, C-terminal domain"/>
    <property type="match status" value="1"/>
</dbReference>
<sequence length="326" mass="35397">MPANRSPLAAIALLSLLALPACSADDPPVGAEDPPAAAPLSHGDASGGGCLRFPRTVGGLDAGFETPESAYWDEGTEAWYVANMAGVPDEMLERPRFKDGRGWISKLDRCGNIVEAKWLSGMNAPKGIRVAQGKLYTSDMDELLIIDLATKGVRRIPALGAIFLNDLALAEDGTVYISDSFTRTVWRCKDEQCAPFFWSPLLNVPNGLLVDGDKLAIVTLGTFRDPSSLGKVWMLDLESKELTRFGTLEAKLDGIERYRDGYLVSVNAPPAVYWVTSTSSTLVRDFRADGLTAINDIGLDPARRVVAAPAFFQHTVTLFRVPRNPR</sequence>
<reference evidence="2 3" key="1">
    <citation type="journal article" date="2007" name="Nat. Biotechnol.">
        <title>Complete genome sequence of the myxobacterium Sorangium cellulosum.</title>
        <authorList>
            <person name="Schneiker S."/>
            <person name="Perlova O."/>
            <person name="Kaiser O."/>
            <person name="Gerth K."/>
            <person name="Alici A."/>
            <person name="Altmeyer M.O."/>
            <person name="Bartels D."/>
            <person name="Bekel T."/>
            <person name="Beyer S."/>
            <person name="Bode E."/>
            <person name="Bode H.B."/>
            <person name="Bolten C.J."/>
            <person name="Choudhuri J.V."/>
            <person name="Doss S."/>
            <person name="Elnakady Y.A."/>
            <person name="Frank B."/>
            <person name="Gaigalat L."/>
            <person name="Goesmann A."/>
            <person name="Groeger C."/>
            <person name="Gross F."/>
            <person name="Jelsbak L."/>
            <person name="Jelsbak L."/>
            <person name="Kalinowski J."/>
            <person name="Kegler C."/>
            <person name="Knauber T."/>
            <person name="Konietzny S."/>
            <person name="Kopp M."/>
            <person name="Krause L."/>
            <person name="Krug D."/>
            <person name="Linke B."/>
            <person name="Mahmud T."/>
            <person name="Martinez-Arias R."/>
            <person name="McHardy A.C."/>
            <person name="Merai M."/>
            <person name="Meyer F."/>
            <person name="Mormann S."/>
            <person name="Munoz-Dorado J."/>
            <person name="Perez J."/>
            <person name="Pradella S."/>
            <person name="Rachid S."/>
            <person name="Raddatz G."/>
            <person name="Rosenau F."/>
            <person name="Rueckert C."/>
            <person name="Sasse F."/>
            <person name="Scharfe M."/>
            <person name="Schuster S.C."/>
            <person name="Suen G."/>
            <person name="Treuner-Lange A."/>
            <person name="Velicer G.J."/>
            <person name="Vorholter F.-J."/>
            <person name="Weissman K.J."/>
            <person name="Welch R.D."/>
            <person name="Wenzel S.C."/>
            <person name="Whitworth D.E."/>
            <person name="Wilhelm S."/>
            <person name="Wittmann C."/>
            <person name="Bloecker H."/>
            <person name="Puehler A."/>
            <person name="Mueller R."/>
        </authorList>
    </citation>
    <scope>NUCLEOTIDE SEQUENCE [LARGE SCALE GENOMIC DNA]</scope>
    <source>
        <strain evidence="3">So ce56</strain>
    </source>
</reference>
<dbReference type="eggNOG" id="COG3391">
    <property type="taxonomic scope" value="Bacteria"/>
</dbReference>
<dbReference type="SUPFAM" id="SSF101898">
    <property type="entry name" value="NHL repeat"/>
    <property type="match status" value="1"/>
</dbReference>
<evidence type="ECO:0000313" key="3">
    <source>
        <dbReference type="Proteomes" id="UP000002139"/>
    </source>
</evidence>
<dbReference type="InterPro" id="IPR011042">
    <property type="entry name" value="6-blade_b-propeller_TolB-like"/>
</dbReference>
<feature type="signal peptide" evidence="1">
    <location>
        <begin position="1"/>
        <end position="23"/>
    </location>
</feature>
<dbReference type="RefSeq" id="WP_012235014.1">
    <property type="nucleotide sequence ID" value="NC_010162.1"/>
</dbReference>
<dbReference type="KEGG" id="scl:sce2382"/>
<dbReference type="OrthoDB" id="7675395at2"/>